<keyword evidence="1" id="KW-0812">Transmembrane</keyword>
<dbReference type="AlphaFoldDB" id="A0A537J4K7"/>
<proteinExistence type="predicted"/>
<feature type="transmembrane region" description="Helical" evidence="1">
    <location>
        <begin position="320"/>
        <end position="343"/>
    </location>
</feature>
<reference evidence="2 3" key="1">
    <citation type="journal article" date="2019" name="Nat. Microbiol.">
        <title>Mediterranean grassland soil C-N compound turnover is dependent on rainfall and depth, and is mediated by genomically divergent microorganisms.</title>
        <authorList>
            <person name="Diamond S."/>
            <person name="Andeer P.F."/>
            <person name="Li Z."/>
            <person name="Crits-Christoph A."/>
            <person name="Burstein D."/>
            <person name="Anantharaman K."/>
            <person name="Lane K.R."/>
            <person name="Thomas B.C."/>
            <person name="Pan C."/>
            <person name="Northen T.R."/>
            <person name="Banfield J.F."/>
        </authorList>
    </citation>
    <scope>NUCLEOTIDE SEQUENCE [LARGE SCALE GENOMIC DNA]</scope>
    <source>
        <strain evidence="2">NP_7</strain>
    </source>
</reference>
<sequence length="420" mass="43599">MFWDHSLAVLLSAGALAILGAEAAAPRPLQSTAAAAAGALLATGFWIRSEMYLLAVAAGVGWLVAAPRARAQGLIALACGAAVPSACLWILNTHLVGSPLGWKGQDLVATRVSGAVHAASGGWGGWVGEKLGNAYYLLASPNFYAFNPPAVAAGAAAGLALLLAGVLIRAGAGRRFIPAIVSGAVVGTATVVWIAAGRTMVSGLLPAAPFVVLALLRGTGSPWERFLWVTAALFGAAVVATGTHGGLQWGPRYLLPILPALVWLAASGLARARTAAPQSWPAIRAAAAALLVASMLVQASGVDQVFQATALNARTNRWLLGIPAGIVVTPLEWLTMGAGPVYFEKRLMLVRSPGEFRALVEQLSARRVARWAYIPYSGMAFAPQGVEQWTENIPWKFTPVDDQTHEGLRVVTFAGQAATP</sequence>
<keyword evidence="1" id="KW-0472">Membrane</keyword>
<dbReference type="Proteomes" id="UP000320048">
    <property type="component" value="Unassembled WGS sequence"/>
</dbReference>
<feature type="transmembrane region" description="Helical" evidence="1">
    <location>
        <begin position="176"/>
        <end position="195"/>
    </location>
</feature>
<feature type="transmembrane region" description="Helical" evidence="1">
    <location>
        <begin position="46"/>
        <end position="66"/>
    </location>
</feature>
<feature type="transmembrane region" description="Helical" evidence="1">
    <location>
        <begin position="282"/>
        <end position="300"/>
    </location>
</feature>
<feature type="transmembrane region" description="Helical" evidence="1">
    <location>
        <begin position="226"/>
        <end position="247"/>
    </location>
</feature>
<feature type="transmembrane region" description="Helical" evidence="1">
    <location>
        <begin position="73"/>
        <end position="91"/>
    </location>
</feature>
<evidence type="ECO:0000313" key="2">
    <source>
        <dbReference type="EMBL" id="TMI78490.1"/>
    </source>
</evidence>
<feature type="transmembrane region" description="Helical" evidence="1">
    <location>
        <begin position="150"/>
        <end position="169"/>
    </location>
</feature>
<organism evidence="2 3">
    <name type="scientific">Candidatus Segetimicrobium genomatis</name>
    <dbReference type="NCBI Taxonomy" id="2569760"/>
    <lineage>
        <taxon>Bacteria</taxon>
        <taxon>Bacillati</taxon>
        <taxon>Candidatus Sysuimicrobiota</taxon>
        <taxon>Candidatus Sysuimicrobiia</taxon>
        <taxon>Candidatus Sysuimicrobiales</taxon>
        <taxon>Candidatus Segetimicrobiaceae</taxon>
        <taxon>Candidatus Segetimicrobium</taxon>
    </lineage>
</organism>
<evidence type="ECO:0000256" key="1">
    <source>
        <dbReference type="SAM" id="Phobius"/>
    </source>
</evidence>
<protein>
    <recommendedName>
        <fullName evidence="4">Glycosyltransferase RgtA/B/C/D-like domain-containing protein</fullName>
    </recommendedName>
</protein>
<accession>A0A537J4K7</accession>
<gene>
    <name evidence="2" type="ORF">E6H04_12355</name>
</gene>
<dbReference type="EMBL" id="VBAO01000369">
    <property type="protein sequence ID" value="TMI78490.1"/>
    <property type="molecule type" value="Genomic_DNA"/>
</dbReference>
<evidence type="ECO:0000313" key="3">
    <source>
        <dbReference type="Proteomes" id="UP000320048"/>
    </source>
</evidence>
<evidence type="ECO:0008006" key="4">
    <source>
        <dbReference type="Google" id="ProtNLM"/>
    </source>
</evidence>
<name>A0A537J4K7_9BACT</name>
<keyword evidence="1" id="KW-1133">Transmembrane helix</keyword>
<feature type="transmembrane region" description="Helical" evidence="1">
    <location>
        <begin position="253"/>
        <end position="270"/>
    </location>
</feature>
<comment type="caution">
    <text evidence="2">The sequence shown here is derived from an EMBL/GenBank/DDBJ whole genome shotgun (WGS) entry which is preliminary data.</text>
</comment>